<dbReference type="InterPro" id="IPR006520">
    <property type="entry name" value="Dit_BPSPP_N"/>
</dbReference>
<name>A0A0Q9Y411_9BACI</name>
<accession>A0A0Q9Y411</accession>
<dbReference type="Proteomes" id="UP000053881">
    <property type="component" value="Unassembled WGS sequence"/>
</dbReference>
<dbReference type="Gene3D" id="2.40.30.200">
    <property type="match status" value="1"/>
</dbReference>
<sequence>MGFTFDGVHSKNMKITARIVSWQVSPAPRNAFEVIPGRMGIADLGSDTSEKYIKVICNIFPQHSFTEVIHLLDDVAEWLNPNLGLKQLVLDDIPNRYFLARLVEEVDCERILRNAGSFELTFVCPDPYGYAITDEQFTINSTGSHVVERELGNIESFPIYRMKGNISSSSSTFLTVTTNGESLKVNGPLSSNEILIVDSGLLTAKITDTSGNTVRNGLSVLDELNFPVLYPGSNEIKVNSTGAAFTELHILSQSRWR</sequence>
<organism evidence="2 3">
    <name type="scientific">Lederbergia galactosidilytica</name>
    <dbReference type="NCBI Taxonomy" id="217031"/>
    <lineage>
        <taxon>Bacteria</taxon>
        <taxon>Bacillati</taxon>
        <taxon>Bacillota</taxon>
        <taxon>Bacilli</taxon>
        <taxon>Bacillales</taxon>
        <taxon>Bacillaceae</taxon>
        <taxon>Lederbergia</taxon>
    </lineage>
</organism>
<dbReference type="AlphaFoldDB" id="A0A0Q9Y411"/>
<evidence type="ECO:0000313" key="3">
    <source>
        <dbReference type="Proteomes" id="UP000053881"/>
    </source>
</evidence>
<evidence type="ECO:0000313" key="2">
    <source>
        <dbReference type="EMBL" id="KRG11684.1"/>
    </source>
</evidence>
<comment type="caution">
    <text evidence="2">The sequence shown here is derived from an EMBL/GenBank/DDBJ whole genome shotgun (WGS) entry which is preliminary data.</text>
</comment>
<dbReference type="NCBIfam" id="TIGR01633">
    <property type="entry name" value="phi3626_gp14_N"/>
    <property type="match status" value="1"/>
</dbReference>
<feature type="domain" description="Siphovirus-type tail component RIFT-related" evidence="1">
    <location>
        <begin position="26"/>
        <end position="124"/>
    </location>
</feature>
<protein>
    <submittedName>
        <fullName evidence="2">Tail protein</fullName>
    </submittedName>
</protein>
<evidence type="ECO:0000259" key="1">
    <source>
        <dbReference type="Pfam" id="PF05709"/>
    </source>
</evidence>
<dbReference type="EMBL" id="LGPB01000117">
    <property type="protein sequence ID" value="KRG11684.1"/>
    <property type="molecule type" value="Genomic_DNA"/>
</dbReference>
<gene>
    <name evidence="2" type="ORF">ACA29_16350</name>
</gene>
<reference evidence="2 3" key="1">
    <citation type="submission" date="2015-06" db="EMBL/GenBank/DDBJ databases">
        <title>Genome sequencing project of Bacillus galactosidilyticus PL133.</title>
        <authorList>
            <person name="Gaiero J."/>
            <person name="Nicol R."/>
            <person name="Habash M."/>
        </authorList>
    </citation>
    <scope>NUCLEOTIDE SEQUENCE [LARGE SCALE GENOMIC DNA]</scope>
    <source>
        <strain evidence="2 3">PL133</strain>
    </source>
</reference>
<dbReference type="InterPro" id="IPR008841">
    <property type="entry name" value="Siphovirus-type_tail_N"/>
</dbReference>
<dbReference type="PATRIC" id="fig|217031.4.peg.5545"/>
<dbReference type="Pfam" id="PF05709">
    <property type="entry name" value="Sipho_tail"/>
    <property type="match status" value="1"/>
</dbReference>
<proteinExistence type="predicted"/>